<dbReference type="EMBL" id="REGN01011666">
    <property type="protein sequence ID" value="RMZ97062.1"/>
    <property type="molecule type" value="Genomic_DNA"/>
</dbReference>
<dbReference type="Pfam" id="PF05970">
    <property type="entry name" value="PIF1"/>
    <property type="match status" value="1"/>
</dbReference>
<dbReference type="InterPro" id="IPR010285">
    <property type="entry name" value="DNA_helicase_pif1-like_DEAD"/>
</dbReference>
<keyword evidence="1" id="KW-0378">Hydrolase</keyword>
<comment type="catalytic activity">
    <reaction evidence="1">
        <text>ATP + H2O = ADP + phosphate + H(+)</text>
        <dbReference type="Rhea" id="RHEA:13065"/>
        <dbReference type="ChEBI" id="CHEBI:15377"/>
        <dbReference type="ChEBI" id="CHEBI:15378"/>
        <dbReference type="ChEBI" id="CHEBI:30616"/>
        <dbReference type="ChEBI" id="CHEBI:43474"/>
        <dbReference type="ChEBI" id="CHEBI:456216"/>
        <dbReference type="EC" id="5.6.2.3"/>
    </reaction>
</comment>
<dbReference type="GO" id="GO:0000723">
    <property type="term" value="P:telomere maintenance"/>
    <property type="evidence" value="ECO:0007669"/>
    <property type="project" value="InterPro"/>
</dbReference>
<dbReference type="GO" id="GO:0043139">
    <property type="term" value="F:5'-3' DNA helicase activity"/>
    <property type="evidence" value="ECO:0007669"/>
    <property type="project" value="UniProtKB-EC"/>
</dbReference>
<gene>
    <name evidence="3" type="ORF">BpHYR1_001947</name>
</gene>
<dbReference type="Proteomes" id="UP000276133">
    <property type="component" value="Unassembled WGS sequence"/>
</dbReference>
<dbReference type="GO" id="GO:0005524">
    <property type="term" value="F:ATP binding"/>
    <property type="evidence" value="ECO:0007669"/>
    <property type="project" value="UniProtKB-KW"/>
</dbReference>
<name>A0A3M7PDD1_BRAPC</name>
<feature type="domain" description="DNA helicase Pif1-like DEAD-box helicase" evidence="2">
    <location>
        <begin position="235"/>
        <end position="282"/>
    </location>
</feature>
<keyword evidence="1" id="KW-0347">Helicase</keyword>
<keyword evidence="4" id="KW-1185">Reference proteome</keyword>
<keyword evidence="1" id="KW-0547">Nucleotide-binding</keyword>
<evidence type="ECO:0000259" key="2">
    <source>
        <dbReference type="Pfam" id="PF05970"/>
    </source>
</evidence>
<keyword evidence="1" id="KW-0234">DNA repair</keyword>
<evidence type="ECO:0000256" key="1">
    <source>
        <dbReference type="RuleBase" id="RU363044"/>
    </source>
</evidence>
<dbReference type="GO" id="GO:0006281">
    <property type="term" value="P:DNA repair"/>
    <property type="evidence" value="ECO:0007669"/>
    <property type="project" value="UniProtKB-KW"/>
</dbReference>
<accession>A0A3M7PDD1</accession>
<keyword evidence="1" id="KW-0233">DNA recombination</keyword>
<proteinExistence type="inferred from homology"/>
<keyword evidence="1" id="KW-0227">DNA damage</keyword>
<comment type="cofactor">
    <cofactor evidence="1">
        <name>Mg(2+)</name>
        <dbReference type="ChEBI" id="CHEBI:18420"/>
    </cofactor>
</comment>
<dbReference type="EC" id="5.6.2.3" evidence="1"/>
<dbReference type="GO" id="GO:0016787">
    <property type="term" value="F:hydrolase activity"/>
    <property type="evidence" value="ECO:0007669"/>
    <property type="project" value="UniProtKB-KW"/>
</dbReference>
<keyword evidence="1" id="KW-0067">ATP-binding</keyword>
<evidence type="ECO:0000313" key="4">
    <source>
        <dbReference type="Proteomes" id="UP000276133"/>
    </source>
</evidence>
<organism evidence="3 4">
    <name type="scientific">Brachionus plicatilis</name>
    <name type="common">Marine rotifer</name>
    <name type="synonym">Brachionus muelleri</name>
    <dbReference type="NCBI Taxonomy" id="10195"/>
    <lineage>
        <taxon>Eukaryota</taxon>
        <taxon>Metazoa</taxon>
        <taxon>Spiralia</taxon>
        <taxon>Gnathifera</taxon>
        <taxon>Rotifera</taxon>
        <taxon>Eurotatoria</taxon>
        <taxon>Monogononta</taxon>
        <taxon>Pseudotrocha</taxon>
        <taxon>Ploima</taxon>
        <taxon>Brachionidae</taxon>
        <taxon>Brachionus</taxon>
    </lineage>
</organism>
<dbReference type="GO" id="GO:0006310">
    <property type="term" value="P:DNA recombination"/>
    <property type="evidence" value="ECO:0007669"/>
    <property type="project" value="UniProtKB-KW"/>
</dbReference>
<dbReference type="AlphaFoldDB" id="A0A3M7PDD1"/>
<reference evidence="3 4" key="1">
    <citation type="journal article" date="2018" name="Sci. Rep.">
        <title>Genomic signatures of local adaptation to the degree of environmental predictability in rotifers.</title>
        <authorList>
            <person name="Franch-Gras L."/>
            <person name="Hahn C."/>
            <person name="Garcia-Roger E.M."/>
            <person name="Carmona M.J."/>
            <person name="Serra M."/>
            <person name="Gomez A."/>
        </authorList>
    </citation>
    <scope>NUCLEOTIDE SEQUENCE [LARGE SCALE GENOMIC DNA]</scope>
    <source>
        <strain evidence="3">HYR1</strain>
    </source>
</reference>
<sequence length="295" mass="33098">METITYTFMLLNVIDNSITLCSKRILNCPVSCEATTELEKQFKNLSSFLVLIRGVSIDLEYYFNILKNLPTKSGSPPPFYKDIKIELDGFEIAESGDATNRLLQQLSFSYISNAIDKIGAQTTIGQELASLSNEMNQRKLELTNRSPEEFENSKKKARKRLSCPQIIDFNSEILFLSSNNVNAIINAETLGGEKSGVDVIRDPLQENNEPTSSDQLCFETEDSRIFFAEDINFELLYHRLRHRNLSILPTAFTGIASELLIGGGQTRHSKFKIPIPTTNTSVSAALICIQLKLNN</sequence>
<comment type="caution">
    <text evidence="3">The sequence shown here is derived from an EMBL/GenBank/DDBJ whole genome shotgun (WGS) entry which is preliminary data.</text>
</comment>
<comment type="similarity">
    <text evidence="1">Belongs to the helicase family.</text>
</comment>
<evidence type="ECO:0000313" key="3">
    <source>
        <dbReference type="EMBL" id="RMZ97062.1"/>
    </source>
</evidence>
<protein>
    <recommendedName>
        <fullName evidence="1">ATP-dependent DNA helicase</fullName>
        <ecNumber evidence="1">5.6.2.3</ecNumber>
    </recommendedName>
</protein>